<feature type="domain" description="Proline dehydrogenase" evidence="10">
    <location>
        <begin position="48"/>
        <end position="302"/>
    </location>
</feature>
<dbReference type="PIRSF" id="PIRSF000196">
    <property type="entry name" value="Pro_dehydrog"/>
    <property type="match status" value="1"/>
</dbReference>
<dbReference type="PANTHER" id="PTHR13914:SF0">
    <property type="entry name" value="PROLINE DEHYDROGENASE 1, MITOCHONDRIAL"/>
    <property type="match status" value="1"/>
</dbReference>
<comment type="catalytic activity">
    <reaction evidence="9">
        <text>L-proline + a quinone = (S)-1-pyrroline-5-carboxylate + a quinol + H(+)</text>
        <dbReference type="Rhea" id="RHEA:23784"/>
        <dbReference type="ChEBI" id="CHEBI:15378"/>
        <dbReference type="ChEBI" id="CHEBI:17388"/>
        <dbReference type="ChEBI" id="CHEBI:24646"/>
        <dbReference type="ChEBI" id="CHEBI:60039"/>
        <dbReference type="ChEBI" id="CHEBI:132124"/>
        <dbReference type="EC" id="1.5.5.2"/>
    </reaction>
</comment>
<keyword evidence="6" id="KW-0274">FAD</keyword>
<keyword evidence="5" id="KW-0547">Nucleotide-binding</keyword>
<evidence type="ECO:0000256" key="4">
    <source>
        <dbReference type="ARBA" id="ARBA00022630"/>
    </source>
</evidence>
<sequence length="310" mass="35459">MMDVSTKLFRSILLTLAGNRAVESLALKYGLRLGASKFVAGETLEEALEQVRVLNRKGIVATLDHLGEGVRHLSEAASFQEEYLRLLDQIRITGLYANVSLKPTQMGLSLDPKAGYSHIHNIVIHAKSLGNFVRIDMENSPFTDATIELMRRCHAEGLTNVGTVIQAYLYRSEEDIRQLTAEGANLRLVKGAYKEPRAIAYPQLRDVDANFKRLIAYRLRSGVYTAVATHDENIINWVKSFINEERIPLSSFEFQMLYGVRTPLQEQLAREGYKVRCYVPYGRKWYPYFVRRLAERPANVWFIVKNMVKR</sequence>
<keyword evidence="12" id="KW-1185">Reference proteome</keyword>
<dbReference type="EC" id="1.5.5.2" evidence="3"/>
<dbReference type="Pfam" id="PF01619">
    <property type="entry name" value="Pro_dh"/>
    <property type="match status" value="1"/>
</dbReference>
<dbReference type="InterPro" id="IPR008219">
    <property type="entry name" value="PRODH_bac_arc"/>
</dbReference>
<evidence type="ECO:0000256" key="8">
    <source>
        <dbReference type="ARBA" id="ARBA00023062"/>
    </source>
</evidence>
<comment type="caution">
    <text evidence="11">The sequence shown here is derived from an EMBL/GenBank/DDBJ whole genome shotgun (WGS) entry which is preliminary data.</text>
</comment>
<evidence type="ECO:0000256" key="3">
    <source>
        <dbReference type="ARBA" id="ARBA00012695"/>
    </source>
</evidence>
<dbReference type="Proteomes" id="UP001596047">
    <property type="component" value="Unassembled WGS sequence"/>
</dbReference>
<accession>A0ABW0VTJ8</accession>
<evidence type="ECO:0000256" key="5">
    <source>
        <dbReference type="ARBA" id="ARBA00022741"/>
    </source>
</evidence>
<gene>
    <name evidence="11" type="ORF">ACFPYJ_03655</name>
</gene>
<reference evidence="12" key="1">
    <citation type="journal article" date="2019" name="Int. J. Syst. Evol. Microbiol.">
        <title>The Global Catalogue of Microorganisms (GCM) 10K type strain sequencing project: providing services to taxonomists for standard genome sequencing and annotation.</title>
        <authorList>
            <consortium name="The Broad Institute Genomics Platform"/>
            <consortium name="The Broad Institute Genome Sequencing Center for Infectious Disease"/>
            <person name="Wu L."/>
            <person name="Ma J."/>
        </authorList>
    </citation>
    <scope>NUCLEOTIDE SEQUENCE [LARGE SCALE GENOMIC DNA]</scope>
    <source>
        <strain evidence="12">CGMCC 1.3240</strain>
    </source>
</reference>
<dbReference type="RefSeq" id="WP_379186679.1">
    <property type="nucleotide sequence ID" value="NZ_JBHSOW010000015.1"/>
</dbReference>
<evidence type="ECO:0000259" key="10">
    <source>
        <dbReference type="Pfam" id="PF01619"/>
    </source>
</evidence>
<protein>
    <recommendedName>
        <fullName evidence="3">proline dehydrogenase</fullName>
        <ecNumber evidence="3">1.5.5.2</ecNumber>
    </recommendedName>
</protein>
<evidence type="ECO:0000313" key="11">
    <source>
        <dbReference type="EMBL" id="MFC5648224.1"/>
    </source>
</evidence>
<dbReference type="EMBL" id="JBHSOW010000015">
    <property type="protein sequence ID" value="MFC5648224.1"/>
    <property type="molecule type" value="Genomic_DNA"/>
</dbReference>
<dbReference type="InterPro" id="IPR029041">
    <property type="entry name" value="FAD-linked_oxidoreductase-like"/>
</dbReference>
<name>A0ABW0VTJ8_9BACL</name>
<dbReference type="InterPro" id="IPR002872">
    <property type="entry name" value="Proline_DH_dom"/>
</dbReference>
<dbReference type="SUPFAM" id="SSF51730">
    <property type="entry name" value="FAD-linked oxidoreductase"/>
    <property type="match status" value="1"/>
</dbReference>
<evidence type="ECO:0000256" key="6">
    <source>
        <dbReference type="ARBA" id="ARBA00022827"/>
    </source>
</evidence>
<dbReference type="PANTHER" id="PTHR13914">
    <property type="entry name" value="PROLINE OXIDASE"/>
    <property type="match status" value="1"/>
</dbReference>
<evidence type="ECO:0000313" key="12">
    <source>
        <dbReference type="Proteomes" id="UP001596047"/>
    </source>
</evidence>
<evidence type="ECO:0000256" key="1">
    <source>
        <dbReference type="ARBA" id="ARBA00001974"/>
    </source>
</evidence>
<comment type="cofactor">
    <cofactor evidence="1">
        <name>FAD</name>
        <dbReference type="ChEBI" id="CHEBI:57692"/>
    </cofactor>
</comment>
<evidence type="ECO:0000256" key="9">
    <source>
        <dbReference type="ARBA" id="ARBA00048779"/>
    </source>
</evidence>
<proteinExistence type="predicted"/>
<organism evidence="11 12">
    <name type="scientific">Paenibacillus solisilvae</name>
    <dbReference type="NCBI Taxonomy" id="2486751"/>
    <lineage>
        <taxon>Bacteria</taxon>
        <taxon>Bacillati</taxon>
        <taxon>Bacillota</taxon>
        <taxon>Bacilli</taxon>
        <taxon>Bacillales</taxon>
        <taxon>Paenibacillaceae</taxon>
        <taxon>Paenibacillus</taxon>
    </lineage>
</organism>
<dbReference type="Gene3D" id="3.20.20.220">
    <property type="match status" value="1"/>
</dbReference>
<evidence type="ECO:0000256" key="2">
    <source>
        <dbReference type="ARBA" id="ARBA00004739"/>
    </source>
</evidence>
<keyword evidence="8" id="KW-0642">Proline metabolism</keyword>
<comment type="pathway">
    <text evidence="2">Amino-acid degradation; L-proline degradation into L-glutamate; L-glutamate from L-proline: step 1/2.</text>
</comment>
<keyword evidence="7" id="KW-0560">Oxidoreductase</keyword>
<keyword evidence="4" id="KW-0285">Flavoprotein</keyword>
<evidence type="ECO:0000256" key="7">
    <source>
        <dbReference type="ARBA" id="ARBA00023002"/>
    </source>
</evidence>
<dbReference type="InterPro" id="IPR015659">
    <property type="entry name" value="Proline_oxidase"/>
</dbReference>